<reference evidence="5" key="1">
    <citation type="submission" date="2020-05" db="EMBL/GenBank/DDBJ databases">
        <authorList>
            <person name="Chiriac C."/>
            <person name="Salcher M."/>
            <person name="Ghai R."/>
            <person name="Kavagutti S V."/>
        </authorList>
    </citation>
    <scope>NUCLEOTIDE SEQUENCE</scope>
</reference>
<evidence type="ECO:0000313" key="5">
    <source>
        <dbReference type="EMBL" id="CAB4857904.1"/>
    </source>
</evidence>
<feature type="transmembrane region" description="Helical" evidence="1">
    <location>
        <begin position="333"/>
        <end position="351"/>
    </location>
</feature>
<feature type="transmembrane region" description="Helical" evidence="1">
    <location>
        <begin position="12"/>
        <end position="28"/>
    </location>
</feature>
<protein>
    <submittedName>
        <fullName evidence="5">Unannotated protein</fullName>
    </submittedName>
</protein>
<feature type="transmembrane region" description="Helical" evidence="1">
    <location>
        <begin position="270"/>
        <end position="293"/>
    </location>
</feature>
<keyword evidence="1" id="KW-1133">Transmembrane helix</keyword>
<evidence type="ECO:0000256" key="1">
    <source>
        <dbReference type="SAM" id="Phobius"/>
    </source>
</evidence>
<accession>A0A6J7CLU1</accession>
<feature type="transmembrane region" description="Helical" evidence="1">
    <location>
        <begin position="245"/>
        <end position="264"/>
    </location>
</feature>
<feature type="transmembrane region" description="Helical" evidence="1">
    <location>
        <begin position="305"/>
        <end position="321"/>
    </location>
</feature>
<dbReference type="InterPro" id="IPR050879">
    <property type="entry name" value="Acyltransferase_3"/>
</dbReference>
<dbReference type="EMBL" id="CAFBLI010000012">
    <property type="protein sequence ID" value="CAB4857904.1"/>
    <property type="molecule type" value="Genomic_DNA"/>
</dbReference>
<feature type="domain" description="Acyltransferase 3" evidence="2">
    <location>
        <begin position="10"/>
        <end position="349"/>
    </location>
</feature>
<dbReference type="Pfam" id="PF19040">
    <property type="entry name" value="SGNH"/>
    <property type="match status" value="1"/>
</dbReference>
<sequence>MFSDTKYRRDIQVLRGLAVLAVVLFHANESYFPLGYLGVDVFFVISGFVVTPLILRIFTDQVNGGGRLSNLRYFYKTRFYRLAPALAVTLTISALTIFLLGPIADHQRVYRQGIATLLLAGNVGAYKYSGDYFSPNPNPLVHTWSLSVEEQIYIFLPVVLMLFLHNRRRIKKTTALVLGCISAISFVSFQFPAILEPIYSRAGIQLASQISFYSPIDRIWQFTAGGLAFLLLDRYQNRAINIPKGIHLLTVIAVVMILFGPLHMNLKVSSILASLFAVILILFKSLDVLPDFLIKKLEWVGDRSYSIYLVHMPLLCIAKYSPVTQIGKGENRIVQSAIAVVASILLGALSYSKIENRFRGRGRSIASGFKTISAAIVLTLVLPLFLFISMDIGKKAQYWGLDRNIQQPTYATPSDPKCVKDLQWGPPCVYKTTGATKTILLIGDSHALHISQAVVDAARSTKWNAVTWAHAGCHVQFQRSIPEQVLDKCIDINNSMKKWVEENKPYAIIVSQFVYSDSSQDDLRDALSTLRSIVPNILLIENNPIFPDEKDFMIARPIVMSPYKPPKSFQQSKMQTVDKNASDLLANWARSNLISTISIDSLFCKKGVCSRYSDKGWLYGDDDHFSVVGAELTIPQIATFLKNNSGYSMPKKSTAAKSETKTISCGKGAVTKKVSAVDPICPTGYKKK</sequence>
<feature type="transmembrane region" description="Helical" evidence="1">
    <location>
        <begin position="372"/>
        <end position="390"/>
    </location>
</feature>
<dbReference type="PANTHER" id="PTHR23028">
    <property type="entry name" value="ACETYLTRANSFERASE"/>
    <property type="match status" value="1"/>
</dbReference>
<dbReference type="PANTHER" id="PTHR23028:SF53">
    <property type="entry name" value="ACYL_TRANSF_3 DOMAIN-CONTAINING PROTEIN"/>
    <property type="match status" value="1"/>
</dbReference>
<evidence type="ECO:0000259" key="2">
    <source>
        <dbReference type="Pfam" id="PF01757"/>
    </source>
</evidence>
<dbReference type="AlphaFoldDB" id="A0A6J7CLU1"/>
<dbReference type="InterPro" id="IPR043968">
    <property type="entry name" value="SGNH"/>
</dbReference>
<feature type="transmembrane region" description="Helical" evidence="1">
    <location>
        <begin position="176"/>
        <end position="195"/>
    </location>
</feature>
<feature type="transmembrane region" description="Helical" evidence="1">
    <location>
        <begin position="215"/>
        <end position="233"/>
    </location>
</feature>
<keyword evidence="1" id="KW-0472">Membrane</keyword>
<evidence type="ECO:0000259" key="3">
    <source>
        <dbReference type="Pfam" id="PF19040"/>
    </source>
</evidence>
<name>A0A6J7CLU1_9ZZZZ</name>
<feature type="domain" description="SGNH" evidence="3">
    <location>
        <begin position="422"/>
        <end position="638"/>
    </location>
</feature>
<gene>
    <name evidence="4" type="ORF">UFOPK2922_00208</name>
    <name evidence="5" type="ORF">UFOPK3306_00266</name>
</gene>
<proteinExistence type="predicted"/>
<dbReference type="GO" id="GO:0016020">
    <property type="term" value="C:membrane"/>
    <property type="evidence" value="ECO:0007669"/>
    <property type="project" value="TreeGrafter"/>
</dbReference>
<dbReference type="GO" id="GO:0009103">
    <property type="term" value="P:lipopolysaccharide biosynthetic process"/>
    <property type="evidence" value="ECO:0007669"/>
    <property type="project" value="TreeGrafter"/>
</dbReference>
<dbReference type="EMBL" id="CAEZZS010000005">
    <property type="protein sequence ID" value="CAB4768720.1"/>
    <property type="molecule type" value="Genomic_DNA"/>
</dbReference>
<keyword evidence="1" id="KW-0812">Transmembrane</keyword>
<dbReference type="SUPFAM" id="SSF52266">
    <property type="entry name" value="SGNH hydrolase"/>
    <property type="match status" value="1"/>
</dbReference>
<feature type="transmembrane region" description="Helical" evidence="1">
    <location>
        <begin position="34"/>
        <end position="58"/>
    </location>
</feature>
<feature type="transmembrane region" description="Helical" evidence="1">
    <location>
        <begin position="79"/>
        <end position="100"/>
    </location>
</feature>
<organism evidence="5">
    <name type="scientific">freshwater metagenome</name>
    <dbReference type="NCBI Taxonomy" id="449393"/>
    <lineage>
        <taxon>unclassified sequences</taxon>
        <taxon>metagenomes</taxon>
        <taxon>ecological metagenomes</taxon>
    </lineage>
</organism>
<dbReference type="Pfam" id="PF01757">
    <property type="entry name" value="Acyl_transf_3"/>
    <property type="match status" value="1"/>
</dbReference>
<dbReference type="GO" id="GO:0016747">
    <property type="term" value="F:acyltransferase activity, transferring groups other than amino-acyl groups"/>
    <property type="evidence" value="ECO:0007669"/>
    <property type="project" value="InterPro"/>
</dbReference>
<feature type="transmembrane region" description="Helical" evidence="1">
    <location>
        <begin position="144"/>
        <end position="164"/>
    </location>
</feature>
<evidence type="ECO:0000313" key="4">
    <source>
        <dbReference type="EMBL" id="CAB4768720.1"/>
    </source>
</evidence>
<dbReference type="InterPro" id="IPR002656">
    <property type="entry name" value="Acyl_transf_3_dom"/>
</dbReference>